<sequence length="94" mass="10653">MKSPKHKSVLSFCIMLIFPLLMGCSTFGGSGSVSSDPAVAEQQREVDQLKKELREAERFAEEANQREKAAKDRLKAAEHELKALEERAKRRSEY</sequence>
<organism evidence="3 4">
    <name type="scientific">Pontibacter cellulosilyticus</name>
    <dbReference type="NCBI Taxonomy" id="1720253"/>
    <lineage>
        <taxon>Bacteria</taxon>
        <taxon>Pseudomonadati</taxon>
        <taxon>Bacteroidota</taxon>
        <taxon>Cytophagia</taxon>
        <taxon>Cytophagales</taxon>
        <taxon>Hymenobacteraceae</taxon>
        <taxon>Pontibacter</taxon>
    </lineage>
</organism>
<comment type="caution">
    <text evidence="3">The sequence shown here is derived from an EMBL/GenBank/DDBJ whole genome shotgun (WGS) entry which is preliminary data.</text>
</comment>
<reference evidence="3" key="1">
    <citation type="submission" date="2020-08" db="EMBL/GenBank/DDBJ databases">
        <title>Pontibacter sp. SD6 16S ribosomal RNA gene Genome sequencing and assembly.</title>
        <authorList>
            <person name="Kang M."/>
        </authorList>
    </citation>
    <scope>NUCLEOTIDE SEQUENCE</scope>
    <source>
        <strain evidence="3">SD6</strain>
    </source>
</reference>
<gene>
    <name evidence="3" type="ORF">H8S84_05470</name>
</gene>
<evidence type="ECO:0000256" key="2">
    <source>
        <dbReference type="SAM" id="SignalP"/>
    </source>
</evidence>
<dbReference type="EMBL" id="JACRVF010000001">
    <property type="protein sequence ID" value="MBC5992282.1"/>
    <property type="molecule type" value="Genomic_DNA"/>
</dbReference>
<proteinExistence type="predicted"/>
<feature type="chain" id="PRO_5037333523" evidence="2">
    <location>
        <begin position="24"/>
        <end position="94"/>
    </location>
</feature>
<accession>A0A923N7F7</accession>
<keyword evidence="4" id="KW-1185">Reference proteome</keyword>
<protein>
    <submittedName>
        <fullName evidence="3">Uncharacterized protein</fullName>
    </submittedName>
</protein>
<dbReference type="AlphaFoldDB" id="A0A923N7F7"/>
<dbReference type="PROSITE" id="PS51257">
    <property type="entry name" value="PROKAR_LIPOPROTEIN"/>
    <property type="match status" value="1"/>
</dbReference>
<name>A0A923N7F7_9BACT</name>
<evidence type="ECO:0000313" key="4">
    <source>
        <dbReference type="Proteomes" id="UP000603640"/>
    </source>
</evidence>
<evidence type="ECO:0000313" key="3">
    <source>
        <dbReference type="EMBL" id="MBC5992282.1"/>
    </source>
</evidence>
<dbReference type="Proteomes" id="UP000603640">
    <property type="component" value="Unassembled WGS sequence"/>
</dbReference>
<evidence type="ECO:0000256" key="1">
    <source>
        <dbReference type="SAM" id="Coils"/>
    </source>
</evidence>
<keyword evidence="2" id="KW-0732">Signal</keyword>
<feature type="signal peptide" evidence="2">
    <location>
        <begin position="1"/>
        <end position="23"/>
    </location>
</feature>
<feature type="coiled-coil region" evidence="1">
    <location>
        <begin position="39"/>
        <end position="94"/>
    </location>
</feature>
<dbReference type="RefSeq" id="WP_187066233.1">
    <property type="nucleotide sequence ID" value="NZ_JACRVF010000001.1"/>
</dbReference>
<keyword evidence="1" id="KW-0175">Coiled coil</keyword>